<sequence length="434" mass="47330">MPTPYAVPLPRVRRTRWLALAAAGLTAFAHADAQVLDWRLSGFGTAGWAQTDRPYAYQRFLSDQGSFKRDSVFGAQLDVQFNPAWSATVQATLAPSLSDDHGLAVTATWAFVSWRPDNDWLVRLGRQRIPLFLNTENRDVGQTYDLLRLPAEVYGIAPSTDVTGLSVSRTWQQPAGEWSLDAYAGADDLSVRASSRDLGTQFLRVHTRVVGAALTLRLEDASTFRASLYRATTEKRDGTPLDARYARVDAGFPLGSYYQVSNDLPGPGVQTASSIVNDVVTLGADLNLAPDWRLVGEVARNFQRRTDLGSSTVGAYMALLHRIDRVTPYVVVSHLRSLGASMRNAQALEQASQAAIIPDLALAQRAAGDSIPVYDQTALSLGLSYALTPHSKLKGEWMRTRIGKRSAMVDSPAGGAVVSHELINTLSISYSFVF</sequence>
<dbReference type="InterPro" id="IPR023614">
    <property type="entry name" value="Porin_dom_sf"/>
</dbReference>
<reference evidence="2 3" key="1">
    <citation type="submission" date="2018-05" db="EMBL/GenBank/DDBJ databases">
        <title>complete genome sequence of Aquabacterium olei NBRC 110486.</title>
        <authorList>
            <person name="Tang B."/>
            <person name="Chang J."/>
            <person name="Zhang L."/>
            <person name="Yang H."/>
        </authorList>
    </citation>
    <scope>NUCLEOTIDE SEQUENCE [LARGE SCALE GENOMIC DNA]</scope>
    <source>
        <strain evidence="2 3">NBRC 110486</strain>
    </source>
</reference>
<accession>A0A2U8FV86</accession>
<keyword evidence="1" id="KW-0732">Signal</keyword>
<dbReference type="Gene3D" id="2.40.160.10">
    <property type="entry name" value="Porin"/>
    <property type="match status" value="1"/>
</dbReference>
<evidence type="ECO:0008006" key="4">
    <source>
        <dbReference type="Google" id="ProtNLM"/>
    </source>
</evidence>
<evidence type="ECO:0000313" key="3">
    <source>
        <dbReference type="Proteomes" id="UP000244892"/>
    </source>
</evidence>
<gene>
    <name evidence="2" type="ORF">DEH84_17005</name>
</gene>
<name>A0A2U8FV86_9BURK</name>
<keyword evidence="3" id="KW-1185">Reference proteome</keyword>
<evidence type="ECO:0000256" key="1">
    <source>
        <dbReference type="SAM" id="SignalP"/>
    </source>
</evidence>
<dbReference type="EMBL" id="CP029210">
    <property type="protein sequence ID" value="AWI54930.1"/>
    <property type="molecule type" value="Genomic_DNA"/>
</dbReference>
<feature type="chain" id="PRO_5016009007" description="MipA/OmpV family protein" evidence="1">
    <location>
        <begin position="34"/>
        <end position="434"/>
    </location>
</feature>
<dbReference type="KEGG" id="aon:DEH84_17005"/>
<dbReference type="Proteomes" id="UP000244892">
    <property type="component" value="Chromosome"/>
</dbReference>
<evidence type="ECO:0000313" key="2">
    <source>
        <dbReference type="EMBL" id="AWI54930.1"/>
    </source>
</evidence>
<dbReference type="AlphaFoldDB" id="A0A2U8FV86"/>
<dbReference type="SUPFAM" id="SSF56935">
    <property type="entry name" value="Porins"/>
    <property type="match status" value="1"/>
</dbReference>
<proteinExistence type="predicted"/>
<feature type="signal peptide" evidence="1">
    <location>
        <begin position="1"/>
        <end position="33"/>
    </location>
</feature>
<protein>
    <recommendedName>
        <fullName evidence="4">MipA/OmpV family protein</fullName>
    </recommendedName>
</protein>
<organism evidence="2 3">
    <name type="scientific">Aquabacterium olei</name>
    <dbReference type="NCBI Taxonomy" id="1296669"/>
    <lineage>
        <taxon>Bacteria</taxon>
        <taxon>Pseudomonadati</taxon>
        <taxon>Pseudomonadota</taxon>
        <taxon>Betaproteobacteria</taxon>
        <taxon>Burkholderiales</taxon>
        <taxon>Aquabacterium</taxon>
    </lineage>
</organism>